<proteinExistence type="predicted"/>
<reference evidence="1 2" key="1">
    <citation type="journal article" date="2008" name="Appl. Environ. Microbiol.">
        <title>Genomic insights into Mn(II) oxidation by the marine alphaproteobacterium Aurantimonas sp. strain SI85-9A1.</title>
        <authorList>
            <person name="Dick G.J."/>
            <person name="Podell S."/>
            <person name="Johnson H.A."/>
            <person name="Rivera-Espinoza Y."/>
            <person name="Bernier-Latmani R."/>
            <person name="McCarthy J.K."/>
            <person name="Torpey J.W."/>
            <person name="Clement B.G."/>
            <person name="Gaasterland T."/>
            <person name="Tebo B.M."/>
        </authorList>
    </citation>
    <scope>NUCLEOTIDE SEQUENCE [LARGE SCALE GENOMIC DNA]</scope>
    <source>
        <strain evidence="1 2">SI85-9A1</strain>
    </source>
</reference>
<evidence type="ECO:0000313" key="2">
    <source>
        <dbReference type="Proteomes" id="UP000000321"/>
    </source>
</evidence>
<sequence length="197" mass="22198">MTENRDCRHDDVRRSDLRGLREPNQISRYSAGEASWRSGYAEDCKSLHGGSIPSEASSFFPYIAFMTVRCRATRPPVVVCGLLGREEARADQAIAFGGALDGLLRRDVADGFRPRRRDRHAVGRALDAAALARFDRQRCHLDHPLRQGIAGGRLRAGRNREERCCQDRGCRKLLEHCIRLSFVCWKAKGVEAEFGSR</sequence>
<dbReference type="AlphaFoldDB" id="Q1YIS0"/>
<gene>
    <name evidence="1" type="ORF">SI859A1_01402</name>
</gene>
<accession>Q1YIS0</accession>
<protein>
    <submittedName>
        <fullName evidence="1">Uncharacterized protein</fullName>
    </submittedName>
</protein>
<organism evidence="1 2">
    <name type="scientific">Aurantimonas manganoxydans (strain ATCC BAA-1229 / DSM 21871 / SI85-9A1)</name>
    <dbReference type="NCBI Taxonomy" id="287752"/>
    <lineage>
        <taxon>Bacteria</taxon>
        <taxon>Pseudomonadati</taxon>
        <taxon>Pseudomonadota</taxon>
        <taxon>Alphaproteobacteria</taxon>
        <taxon>Hyphomicrobiales</taxon>
        <taxon>Aurantimonadaceae</taxon>
        <taxon>Aurantimonas</taxon>
    </lineage>
</organism>
<dbReference type="Proteomes" id="UP000000321">
    <property type="component" value="Unassembled WGS sequence"/>
</dbReference>
<dbReference type="BioCyc" id="AURANTIMONAS:SI859A1_01402-MONOMER"/>
<name>Q1YIS0_AURMS</name>
<dbReference type="EMBL" id="AAPJ01000003">
    <property type="protein sequence ID" value="EAS50047.1"/>
    <property type="molecule type" value="Genomic_DNA"/>
</dbReference>
<evidence type="ECO:0000313" key="1">
    <source>
        <dbReference type="EMBL" id="EAS50047.1"/>
    </source>
</evidence>
<dbReference type="HOGENOM" id="CLU_1382751_0_0_5"/>
<comment type="caution">
    <text evidence="1">The sequence shown here is derived from an EMBL/GenBank/DDBJ whole genome shotgun (WGS) entry which is preliminary data.</text>
</comment>
<keyword evidence="2" id="KW-1185">Reference proteome</keyword>